<evidence type="ECO:0000313" key="2">
    <source>
        <dbReference type="Proteomes" id="UP001281147"/>
    </source>
</evidence>
<dbReference type="EMBL" id="JAUTXU010000162">
    <property type="protein sequence ID" value="KAK3702356.1"/>
    <property type="molecule type" value="Genomic_DNA"/>
</dbReference>
<keyword evidence="1" id="KW-0251">Elongation factor</keyword>
<protein>
    <submittedName>
        <fullName evidence="1">RNA polymerase II transcription elongation factor SpEAF</fullName>
    </submittedName>
</protein>
<name>A0ACC3MS35_9PEZI</name>
<sequence length="1514" mass="167462">MSLEVLQRDLVTTRSNELRRAAQIATLRSVTNLISKNDNLSDFLNINFDTEGSPPSDSDEASWLKPYDLSKGRFFDDSSIPFPSLTQNDGTTYASKPNRPSSKSTEPAEASDKAFAPAYDATAITPADTLARSEPMSHNIGSETGGTLVDAADHLAVRASYSHRASREPDGPVGVPDRIAPPQPDEQANFSDATRQLLDLEQTPKPAKVVRLPDEDLQDEAEEERTRRHDESESIKVARTHLQAQGEAASSPSSTVGAYSAATPLPPQDSPDTSPDSETGDQIEVLRPKDMRPSPEEQREKEEHGRLLAAQKDIARRQALGDVSTPDEQLRLEEREAAARDAEERAAREGVAAPGHDTLKPSEESQVDEIMEDVLQDQATEQPDEMVPSEDVKIVAEPSAIARRADVPAAQEDGDNITVASRNKAALTIDTSRLQQAPAQDNHPSAPGDQERMTTRTSSGVLQKRTVSEILGQTPTQSGNPERSVMSPYLVSPMNVRHPHDTPAPRRPSASFETPRPPSRPPGFPRTPSNSRSALEDLMALKGAAEDPERDYLEPLFRMQAHEPGQSRTTSLAELVRSASKSLSTEDQFTTVQERLDYRILRRIYQLQNANKWSLRQMEKRKEPEPPVTHHDHMMAEMKWMRKDFKAERKMKMSVCAWLARRCADWVGASADERKAMQVKVRRVEQKWKEAKMEETEEQLPDLEQSGESAAEEEACPPTPRSLPFLPSTLIVPPELSDAVSTLQKSGKLHKALEALPVTGFSEARGRGPPALGPVSKFVHGKVLPRAPGPPRKRSRFDYDDDGEVMEHQPDTKRSRREQDLAPDDQESALFHPDNKHIRDRLHANNAFRPPSEFIMPSTQFYEFRNGSQWIWEDDQKLRKLAKEYSFNWSLIADELQLPAHFKSSAERRTPWECFERWVDLEQLPTEMKKTMYFKTWYQRLEQSQQAAERRYQAQVAALQAQNNGQATHVPMRRRTVPTRVEKRKNTRYLWLVDAMRKLARKKEQTAYKQAEGELTLDSTDSRVCDADSEPTAQRAAAQRKTQTDTNQPRAPMMTPQEFSKKRYERDLQIQEAQRQHRQKMVEAQQRQMMAARAQQNAAQGIPNGGPNQQRPTSSGNAPAQQAQMQANGQQQPSMNGQMPQQGRPGIPMATRNGHLAVPQVNGQGIPQAPMRPNGPMPHAQDMQRMAHANAQARNPQYGGQQQYPMQNAANMQSPGSGGMTPQQMQNSQAMLYQQQMNNAGQAQSSQVQQAGNHQMAASPSMPPPPTPSSHVQQLSSGHTPVLMNIKQQIRAKFPGYTDEQVNGMATEMLKTQSQSTNQARQSAMNAAAGINGGVTPQQQAHGSNMQAYAHNQAAAFQNAGNQMPNGTYVNGDVGAQQQGAAPTSTSPQQHYANVMRQRQMQQMNVRMQHSPPGGHATLANGSSPGGTATAPSPSMTPVSPNMQYSNMHTPQMAAASPAMNNIAAGMQQRPPSRGATTPGQIQRLGSSGSMAGGLPSPQGLQGSPRNMQASMAR</sequence>
<comment type="caution">
    <text evidence="1">The sequence shown here is derived from an EMBL/GenBank/DDBJ whole genome shotgun (WGS) entry which is preliminary data.</text>
</comment>
<keyword evidence="2" id="KW-1185">Reference proteome</keyword>
<proteinExistence type="predicted"/>
<keyword evidence="1" id="KW-0648">Protein biosynthesis</keyword>
<evidence type="ECO:0000313" key="1">
    <source>
        <dbReference type="EMBL" id="KAK3702356.1"/>
    </source>
</evidence>
<reference evidence="1" key="1">
    <citation type="submission" date="2023-07" db="EMBL/GenBank/DDBJ databases">
        <title>Black Yeasts Isolated from many extreme environments.</title>
        <authorList>
            <person name="Coleine C."/>
            <person name="Stajich J.E."/>
            <person name="Selbmann L."/>
        </authorList>
    </citation>
    <scope>NUCLEOTIDE SEQUENCE</scope>
    <source>
        <strain evidence="1">CCFEE 5714</strain>
    </source>
</reference>
<accession>A0ACC3MS35</accession>
<organism evidence="1 2">
    <name type="scientific">Vermiconidia calcicola</name>
    <dbReference type="NCBI Taxonomy" id="1690605"/>
    <lineage>
        <taxon>Eukaryota</taxon>
        <taxon>Fungi</taxon>
        <taxon>Dikarya</taxon>
        <taxon>Ascomycota</taxon>
        <taxon>Pezizomycotina</taxon>
        <taxon>Dothideomycetes</taxon>
        <taxon>Dothideomycetidae</taxon>
        <taxon>Mycosphaerellales</taxon>
        <taxon>Extremaceae</taxon>
        <taxon>Vermiconidia</taxon>
    </lineage>
</organism>
<dbReference type="Proteomes" id="UP001281147">
    <property type="component" value="Unassembled WGS sequence"/>
</dbReference>
<gene>
    <name evidence="1" type="primary">eaf1_1</name>
    <name evidence="1" type="ORF">LTR37_014930</name>
</gene>